<gene>
    <name evidence="1" type="ORF">Cme02nite_58820</name>
</gene>
<accession>A0A8J3LRH3</accession>
<dbReference type="AlphaFoldDB" id="A0A8J3LRH3"/>
<proteinExistence type="predicted"/>
<reference evidence="1" key="1">
    <citation type="submission" date="2021-01" db="EMBL/GenBank/DDBJ databases">
        <title>Whole genome shotgun sequence of Catellatospora methionotrophica NBRC 14553.</title>
        <authorList>
            <person name="Komaki H."/>
            <person name="Tamura T."/>
        </authorList>
    </citation>
    <scope>NUCLEOTIDE SEQUENCE</scope>
    <source>
        <strain evidence="1">NBRC 14553</strain>
    </source>
</reference>
<dbReference type="Proteomes" id="UP000660339">
    <property type="component" value="Unassembled WGS sequence"/>
</dbReference>
<keyword evidence="2" id="KW-1185">Reference proteome</keyword>
<evidence type="ECO:0000313" key="1">
    <source>
        <dbReference type="EMBL" id="GIG17550.1"/>
    </source>
</evidence>
<evidence type="ECO:0000313" key="2">
    <source>
        <dbReference type="Proteomes" id="UP000660339"/>
    </source>
</evidence>
<name>A0A8J3LRH3_9ACTN</name>
<organism evidence="1 2">
    <name type="scientific">Catellatospora methionotrophica</name>
    <dbReference type="NCBI Taxonomy" id="121620"/>
    <lineage>
        <taxon>Bacteria</taxon>
        <taxon>Bacillati</taxon>
        <taxon>Actinomycetota</taxon>
        <taxon>Actinomycetes</taxon>
        <taxon>Micromonosporales</taxon>
        <taxon>Micromonosporaceae</taxon>
        <taxon>Catellatospora</taxon>
    </lineage>
</organism>
<sequence>MVALTPAQRLTAVLVTDEALAAELTTSGTDLERAYDGERAPGFPAGTVTACGTRAVSSTKDAKQVRAHVRAWVVNGVVLTQEVHVLPRQRAEDVVAKAASTLKGCASYADHGDGYRRTASNKIKLPEPVRGAAACFTVAGSVNCHAYLGRAGVVTTVSSMGPDQKTAEWWLDRIMTAAEHRLEKLPA</sequence>
<comment type="caution">
    <text evidence="1">The sequence shown here is derived from an EMBL/GenBank/DDBJ whole genome shotgun (WGS) entry which is preliminary data.</text>
</comment>
<dbReference type="EMBL" id="BONJ01000032">
    <property type="protein sequence ID" value="GIG17550.1"/>
    <property type="molecule type" value="Genomic_DNA"/>
</dbReference>
<protein>
    <submittedName>
        <fullName evidence="1">Uncharacterized protein</fullName>
    </submittedName>
</protein>